<dbReference type="GO" id="GO:0046872">
    <property type="term" value="F:metal ion binding"/>
    <property type="evidence" value="ECO:0007669"/>
    <property type="project" value="UniProtKB-UniRule"/>
</dbReference>
<feature type="binding site" evidence="20">
    <location>
        <position position="403"/>
    </location>
    <ligand>
        <name>Mn(2+)</name>
        <dbReference type="ChEBI" id="CHEBI:29035"/>
    </ligand>
</feature>
<keyword evidence="13 20" id="KW-1035">Host cytoplasm</keyword>
<reference evidence="23 24" key="1">
    <citation type="journal article" date="2012" name="J. Gen. Virol.">
        <title>Molecular surveillance and phylogenetic analysis of Old World arenaviruses in Zambia.</title>
        <authorList>
            <person name="Ishii A."/>
            <person name="Thomas Y."/>
            <person name="Moonga L."/>
            <person name="Nakamura I."/>
            <person name="Ohnuma A."/>
            <person name="Hang'ombe B.M."/>
            <person name="Takada A."/>
            <person name="Mweene A.S."/>
            <person name="Sawa H."/>
        </authorList>
    </citation>
    <scope>NUCLEOTIDE SEQUENCE [LARGE SCALE GENOMIC DNA]</scope>
    <source>
        <strain evidence="23">LVN-1</strain>
    </source>
</reference>
<feature type="binding site" evidence="20">
    <location>
        <position position="543"/>
    </location>
    <ligand>
        <name>Zn(2+)</name>
        <dbReference type="ChEBI" id="CHEBI:29105"/>
    </ligand>
</feature>
<dbReference type="InterPro" id="IPR038115">
    <property type="entry name" value="Nucleocapsid_C_sf"/>
</dbReference>
<evidence type="ECO:0000256" key="4">
    <source>
        <dbReference type="ARBA" id="ARBA00022561"/>
    </source>
</evidence>
<accession>J3JRS5</accession>
<evidence type="ECO:0000313" key="23">
    <source>
        <dbReference type="EMBL" id="BAM36051.1"/>
    </source>
</evidence>
<dbReference type="Gene3D" id="3.30.420.410">
    <property type="entry name" value="Arenaviral nucleoprotein, C-terminal domain"/>
    <property type="match status" value="1"/>
</dbReference>
<keyword evidence="9 20" id="KW-0862">Zinc</keyword>
<evidence type="ECO:0000256" key="13">
    <source>
        <dbReference type="ARBA" id="ARBA00023200"/>
    </source>
</evidence>
<feature type="binding site" evidence="20">
    <location>
        <position position="547"/>
    </location>
    <ligand>
        <name>Mn(2+)</name>
        <dbReference type="ChEBI" id="CHEBI:29035"/>
    </ligand>
</feature>
<evidence type="ECO:0000256" key="1">
    <source>
        <dbReference type="ARBA" id="ARBA00022437"/>
    </source>
</evidence>
<keyword evidence="12 20" id="KW-0543">Viral nucleoprotein</keyword>
<dbReference type="GO" id="GO:1990904">
    <property type="term" value="C:ribonucleoprotein complex"/>
    <property type="evidence" value="ECO:0007669"/>
    <property type="project" value="UniProtKB-KW"/>
</dbReference>
<evidence type="ECO:0000256" key="14">
    <source>
        <dbReference type="ARBA" id="ARBA00023211"/>
    </source>
</evidence>
<comment type="domain">
    <text evidence="20">The N-terminal region is important for the cap-binding activity while the C-terminal region contains the 3'-5' exoribonuclease activity. A CCHE zinc binding site is present in the C-terminal region and may thus contribute to the substrate binding and/or the specificity of the exonuclease activity.</text>
</comment>
<feature type="site" description="Important for exonuclease activity" evidence="20">
    <location>
        <position position="480"/>
    </location>
</feature>
<protein>
    <recommendedName>
        <fullName evidence="20">Nucleoprotein</fullName>
        <ecNumber evidence="20">3.1.13.-</ecNumber>
    </recommendedName>
    <alternativeName>
        <fullName evidence="20">Nucleocapsid protein</fullName>
    </alternativeName>
    <alternativeName>
        <fullName evidence="20">Protein N</fullName>
    </alternativeName>
</protein>
<keyword evidence="17 20" id="KW-0899">Viral immunoevasion</keyword>
<dbReference type="InterPro" id="IPR035083">
    <property type="entry name" value="Nucleocapsid_N_arenaviridae"/>
</dbReference>
<keyword evidence="14" id="KW-0464">Manganese</keyword>
<dbReference type="Pfam" id="PF17290">
    <property type="entry name" value="Arena_ncap_C"/>
    <property type="match status" value="1"/>
</dbReference>
<dbReference type="HAMAP" id="MF_04085">
    <property type="entry name" value="ARENA_NCAP"/>
    <property type="match status" value="1"/>
</dbReference>
<dbReference type="Proteomes" id="UP000127373">
    <property type="component" value="Genome"/>
</dbReference>
<evidence type="ECO:0000256" key="15">
    <source>
        <dbReference type="ARBA" id="ARBA00023258"/>
    </source>
</evidence>
<evidence type="ECO:0000259" key="22">
    <source>
        <dbReference type="Pfam" id="PF17290"/>
    </source>
</evidence>
<evidence type="ECO:0000256" key="19">
    <source>
        <dbReference type="ARBA" id="ARBA00057518"/>
    </source>
</evidence>
<evidence type="ECO:0000256" key="18">
    <source>
        <dbReference type="ARBA" id="ARBA00046413"/>
    </source>
</evidence>
<sequence>MAIRLRILERLPKMSNSKEVKSFLWTQSLRRELSGFCSNVKVQVIKDAQALLHGLDFSEVSNVQRLMRKEKRDDSDLKRLRDLNQAVNNLVELKSTQQKNVLRVGTLSSDDLLILAADLEKLKSKITRTERPQTAGIYMGNLTAQQLDQRRALLQMIGMGQKGPGPMVRGDGIVKIWDVRNPELLNNQFGTMPSLTVACMCKQGQVDLNDVIQSLTDLGLIYTAKYPNTSDLERLAQSHPVLNLIDVNKSAINISGYNFSLSAAVKAGASLLDGGNMLETIRVSPKNIQDILKAVLKAKKSLGMFVSETPGDRNPYENLLYKLCLSGEGWPYIASRTSILGRAWDNTTVDLEGGSPPVNNSPVSGSTRLAQAQGFPTTLTYSQIMELKDSMLQLDPNAKTWIDIEGRAEDPVEIAIVQPANGHYIHFYREPTDLKQFKQDSKHSHGLDIQDLFSVQPGLTSAVLESLPKNMVLTCQGADDIRKLLESQGRRDIKLIDVGMAKSEARKFEDDVWDHYKPLCKMHTGIVVEKKKRGGKEEITPHCALMDCLMYEAATVGGVKLPQLRAVLSKDLVFRTTSPRVVL</sequence>
<dbReference type="FunFam" id="1.10.150.550:FF:000003">
    <property type="entry name" value="Nucleoprotein"/>
    <property type="match status" value="1"/>
</dbReference>
<feature type="binding site" evidence="20">
    <location>
        <position position="520"/>
    </location>
    <ligand>
        <name>Zn(2+)</name>
        <dbReference type="ChEBI" id="CHEBI:29105"/>
    </ligand>
</feature>
<dbReference type="GO" id="GO:0039689">
    <property type="term" value="P:negative stranded viral RNA replication"/>
    <property type="evidence" value="ECO:0007669"/>
    <property type="project" value="UniProtKB-UniRule"/>
</dbReference>
<gene>
    <name evidence="23" type="primary">NP</name>
    <name evidence="20" type="synonym">N</name>
</gene>
<keyword evidence="6 20" id="KW-1090">Inhibition of host innate immune response by virus</keyword>
<evidence type="ECO:0000256" key="7">
    <source>
        <dbReference type="ARBA" id="ARBA00022723"/>
    </source>
</evidence>
<dbReference type="EMBL" id="AB697691">
    <property type="protein sequence ID" value="BAM36051.1"/>
    <property type="molecule type" value="Genomic_RNA"/>
</dbReference>
<keyword evidence="16 20" id="KW-0687">Ribonucleoprotein</keyword>
<evidence type="ECO:0000256" key="17">
    <source>
        <dbReference type="ARBA" id="ARBA00023280"/>
    </source>
</evidence>
<dbReference type="GO" id="GO:0019013">
    <property type="term" value="C:viral nucleocapsid"/>
    <property type="evidence" value="ECO:0007669"/>
    <property type="project" value="UniProtKB-UniRule"/>
</dbReference>
<comment type="function">
    <text evidence="19">Encapsidates the genome, protecting it from nucleases. The encapsidated genomic RNA is termed the nucleocapsid (NC). Serves as template for viral transcription and replication. The increased presence of protein N in host cell does not seem to trigger the switch from transcription to replication as observed in other negative strain RNA viruses. Through the interaction with host IKBKE, strongly inhibits the phosphorylation and nuclear translocation of host IRF3, a protein involved in interferon activation pathway, leading to the inhibition of interferon-beta and IRF3-dependent promoters activation. Also encodes a functional 3'-5' exoribonuclease that degrades preferentially dsRNA substrates and thereby participates in the suppression of interferon induction.</text>
</comment>
<evidence type="ECO:0000256" key="11">
    <source>
        <dbReference type="ARBA" id="ARBA00022884"/>
    </source>
</evidence>
<evidence type="ECO:0000256" key="8">
    <source>
        <dbReference type="ARBA" id="ARBA00022801"/>
    </source>
</evidence>
<organism evidence="23 24">
    <name type="scientific">Mammarenavirus lunaense</name>
    <dbReference type="NCBI Taxonomy" id="3052315"/>
    <lineage>
        <taxon>Viruses</taxon>
        <taxon>Riboviria</taxon>
        <taxon>Orthornavirae</taxon>
        <taxon>Negarnaviricota</taxon>
        <taxon>Polyploviricotina</taxon>
        <taxon>Bunyaviricetes</taxon>
        <taxon>Hareavirales</taxon>
        <taxon>Arenaviridae</taxon>
        <taxon>Mammarenavirus</taxon>
    </lineage>
</organism>
<evidence type="ECO:0000256" key="20">
    <source>
        <dbReference type="HAMAP-Rule" id="MF_04085"/>
    </source>
</evidence>
<keyword evidence="2 20" id="KW-1113">Inhibition of host RLR pathway by virus</keyword>
<keyword evidence="15 20" id="KW-0922">Interferon antiviral system evasion</keyword>
<evidence type="ECO:0000256" key="9">
    <source>
        <dbReference type="ARBA" id="ARBA00022833"/>
    </source>
</evidence>
<dbReference type="FunFam" id="1.10.150.550:FF:000002">
    <property type="entry name" value="Nucleoprotein"/>
    <property type="match status" value="1"/>
</dbReference>
<comment type="similarity">
    <text evidence="20">Belongs to the arenaviridae nucleocapsid protein family.</text>
</comment>
<dbReference type="GO" id="GO:0039696">
    <property type="term" value="P:RNA-templated viral transcription"/>
    <property type="evidence" value="ECO:0007669"/>
    <property type="project" value="UniProtKB-UniRule"/>
</dbReference>
<keyword evidence="11 20" id="KW-0694">RNA-binding</keyword>
<feature type="binding site" evidence="20">
    <location>
        <position position="413"/>
    </location>
    <ligand>
        <name>Zn(2+)</name>
        <dbReference type="ChEBI" id="CHEBI:29105"/>
    </ligand>
</feature>
<dbReference type="GO" id="GO:0019029">
    <property type="term" value="C:helical viral capsid"/>
    <property type="evidence" value="ECO:0007669"/>
    <property type="project" value="UniProtKB-UniRule"/>
</dbReference>
<dbReference type="FunFam" id="1.10.150.550:FF:000001">
    <property type="entry name" value="Nucleoprotein"/>
    <property type="match status" value="1"/>
</dbReference>
<keyword evidence="4 20" id="KW-0167">Capsid protein</keyword>
<comment type="subunit">
    <text evidence="18 20">Homomultimerizes to form the nucleocapsid. Binds to viral genomic RNA. Interacts with glycoprotein G2. Interacts with protein Z; this interaction probably directs the encapsidated genome to budding sites. Interacts with protein L; this interaction does not interfere with Z-L interaction. Interacts with host IKBKE (via Protein kinase domain); the interaction inhibits IKBKE kinase activity.</text>
</comment>
<keyword evidence="10 20" id="KW-0946">Virion</keyword>
<evidence type="ECO:0000256" key="16">
    <source>
        <dbReference type="ARBA" id="ARBA00023274"/>
    </source>
</evidence>
<dbReference type="Pfam" id="PF00843">
    <property type="entry name" value="Arena_nucleocap"/>
    <property type="match status" value="1"/>
</dbReference>
<comment type="subcellular location">
    <subcellularLocation>
        <location evidence="20">Virion</location>
    </subcellularLocation>
    <subcellularLocation>
        <location evidence="20">Host cytoplasm</location>
    </subcellularLocation>
</comment>
<dbReference type="EC" id="3.1.13.-" evidence="20"/>
<evidence type="ECO:0000259" key="21">
    <source>
        <dbReference type="Pfam" id="PF00843"/>
    </source>
</evidence>
<proteinExistence type="inferred from homology"/>
<keyword evidence="1 20" id="KW-1224">Inhibition of host IKBKE by virus</keyword>
<name>J3JRS5_9VIRU</name>
<evidence type="ECO:0000256" key="5">
    <source>
        <dbReference type="ARBA" id="ARBA00022581"/>
    </source>
</evidence>
<dbReference type="GO" id="GO:0030430">
    <property type="term" value="C:host cell cytoplasm"/>
    <property type="evidence" value="ECO:0007669"/>
    <property type="project" value="UniProtKB-SubCell"/>
</dbReference>
<feature type="binding site" evidence="20">
    <location>
        <position position="523"/>
    </location>
    <ligand>
        <name>Zn(2+)</name>
        <dbReference type="ChEBI" id="CHEBI:29105"/>
    </ligand>
</feature>
<feature type="region of interest" description="Binding site for the cap structure m7GTP" evidence="20">
    <location>
        <begin position="67"/>
        <end position="254"/>
    </location>
</feature>
<dbReference type="GO" id="GO:0016787">
    <property type="term" value="F:hydrolase activity"/>
    <property type="evidence" value="ECO:0007669"/>
    <property type="project" value="UniProtKB-KW"/>
</dbReference>
<keyword evidence="5 20" id="KW-0945">Host-virus interaction</keyword>
<evidence type="ECO:0000256" key="10">
    <source>
        <dbReference type="ARBA" id="ARBA00022844"/>
    </source>
</evidence>
<evidence type="ECO:0000256" key="6">
    <source>
        <dbReference type="ARBA" id="ARBA00022632"/>
    </source>
</evidence>
<feature type="binding site" evidence="20">
    <location>
        <position position="405"/>
    </location>
    <ligand>
        <name>Mn(2+)</name>
        <dbReference type="ChEBI" id="CHEBI:29035"/>
    </ligand>
</feature>
<comment type="function">
    <text evidence="20">Encapsidates the genome, protecting it from nucleases. The encapsidated genomic RNA is termed the nucleocapsid (NC). Serves as template for viral transcription and replication. The increased presence of protein N in host cell does not seem to trigger the switch from transcription to replication as observed in other negative strain RNA viruses. Through the interaction with host IKBKE, strongly inhibits the phosphorylation and nuclear translocation of host IRF3, a protein involved in interferon activation pathway, leading to the inhibition of interferon-beta and IRF3-dependent promoters activation. Encodes also a functional 3'-5' exoribonuclease that degrades preferentially dsRNA substrates and thereby participates in the suppression of interferon induction.</text>
</comment>
<evidence type="ECO:0000256" key="2">
    <source>
        <dbReference type="ARBA" id="ARBA00022482"/>
    </source>
</evidence>
<evidence type="ECO:0000313" key="24">
    <source>
        <dbReference type="Proteomes" id="UP000127373"/>
    </source>
</evidence>
<feature type="domain" description="Nucleocapsid C-terminal Arenaviridae" evidence="22">
    <location>
        <begin position="378"/>
        <end position="555"/>
    </location>
</feature>
<evidence type="ECO:0000256" key="12">
    <source>
        <dbReference type="ARBA" id="ARBA00023086"/>
    </source>
</evidence>
<dbReference type="GO" id="GO:0003723">
    <property type="term" value="F:RNA binding"/>
    <property type="evidence" value="ECO:0007669"/>
    <property type="project" value="UniProtKB-UniRule"/>
</dbReference>
<dbReference type="GO" id="GO:0039724">
    <property type="term" value="P:symbiont-mediated suppression of host cytoplasmic pattern recognition receptor signaling pathway via inhibition of IKBKE activity"/>
    <property type="evidence" value="ECO:0007669"/>
    <property type="project" value="UniProtKB-UniRule"/>
</dbReference>
<dbReference type="PIRSF" id="PIRSF004029">
    <property type="entry name" value="N_ArenaV"/>
    <property type="match status" value="1"/>
</dbReference>
<dbReference type="Gene3D" id="1.10.150.550">
    <property type="entry name" value="Arenavirus nucleocapsid protein, head domain"/>
    <property type="match status" value="3"/>
</dbReference>
<feature type="domain" description="Nucleocapsid N-terminal Arenaviridae" evidence="21">
    <location>
        <begin position="17"/>
        <end position="352"/>
    </location>
</feature>
<dbReference type="FunFam" id="3.30.420.410:FF:000001">
    <property type="entry name" value="Nucleoprotein"/>
    <property type="match status" value="1"/>
</dbReference>
<dbReference type="InterPro" id="IPR000229">
    <property type="entry name" value="Nucleocapsid_arenaviridae"/>
</dbReference>
<dbReference type="InterPro" id="IPR035084">
    <property type="entry name" value="Nucleocapsid_C_arenaviridae"/>
</dbReference>
<keyword evidence="7 20" id="KW-0479">Metal-binding</keyword>
<keyword evidence="3 20" id="KW-1139">Helical capsid protein</keyword>
<evidence type="ECO:0000256" key="3">
    <source>
        <dbReference type="ARBA" id="ARBA00022497"/>
    </source>
</evidence>
<keyword evidence="8 20" id="KW-0378">Hydrolase</keyword>